<evidence type="ECO:0000313" key="1">
    <source>
        <dbReference type="EMBL" id="TDR33972.1"/>
    </source>
</evidence>
<organism evidence="1 2">
    <name type="scientific">Aquamicrobium defluvii</name>
    <dbReference type="NCBI Taxonomy" id="69279"/>
    <lineage>
        <taxon>Bacteria</taxon>
        <taxon>Pseudomonadati</taxon>
        <taxon>Pseudomonadota</taxon>
        <taxon>Alphaproteobacteria</taxon>
        <taxon>Hyphomicrobiales</taxon>
        <taxon>Phyllobacteriaceae</taxon>
        <taxon>Aquamicrobium</taxon>
    </lineage>
</organism>
<protein>
    <submittedName>
        <fullName evidence="1">Replication initiator protein A</fullName>
    </submittedName>
</protein>
<reference evidence="1 2" key="1">
    <citation type="submission" date="2019-03" db="EMBL/GenBank/DDBJ databases">
        <title>Genomic Encyclopedia of Type Strains, Phase IV (KMG-IV): sequencing the most valuable type-strain genomes for metagenomic binning, comparative biology and taxonomic classification.</title>
        <authorList>
            <person name="Goeker M."/>
        </authorList>
    </citation>
    <scope>NUCLEOTIDE SEQUENCE [LARGE SCALE GENOMIC DNA]</scope>
    <source>
        <strain evidence="1 2">DSM 11603</strain>
    </source>
</reference>
<dbReference type="AlphaFoldDB" id="A0A4R6YDD3"/>
<dbReference type="Proteomes" id="UP000294958">
    <property type="component" value="Unassembled WGS sequence"/>
</dbReference>
<dbReference type="InterPro" id="IPR018777">
    <property type="entry name" value="Replication_initiator_prot_A"/>
</dbReference>
<dbReference type="RefSeq" id="WP_051520688.1">
    <property type="nucleotide sequence ID" value="NZ_KK073897.1"/>
</dbReference>
<dbReference type="OrthoDB" id="581589at2"/>
<accession>A0A4R6YDD3</accession>
<dbReference type="EMBL" id="SNZF01000017">
    <property type="protein sequence ID" value="TDR33972.1"/>
    <property type="molecule type" value="Genomic_DNA"/>
</dbReference>
<keyword evidence="2" id="KW-1185">Reference proteome</keyword>
<name>A0A4R6YDD3_9HYPH</name>
<gene>
    <name evidence="1" type="ORF">DES43_1174</name>
</gene>
<sequence>MAIKPEGLSQIDASALMKRIERVRRANVAREEAISGLIETTGRAEFDSRATIKYSNISTVNEQMERLRESDKALSLVRKAPKGDDQADFFVPGLFDVGGRDNRSIMDVAPFRLSKRDKRAGNVIRYDLPDGYVEVKAGPDGMASVWDYDIVLMMISHLTEAMNRWRDGKGEKPSRTFTPHVSDILKFARRGDGSRQVEELEAALDRLKGTTIKTVRDRQTGDGKTMREVEAEGLINSYRVVSRTETKRISIVEIEAPKWIYRDIVEAWHTRPKRGTPARS</sequence>
<comment type="caution">
    <text evidence="1">The sequence shown here is derived from an EMBL/GenBank/DDBJ whole genome shotgun (WGS) entry which is preliminary data.</text>
</comment>
<dbReference type="Pfam" id="PF10134">
    <property type="entry name" value="RPA"/>
    <property type="match status" value="1"/>
</dbReference>
<proteinExistence type="predicted"/>
<evidence type="ECO:0000313" key="2">
    <source>
        <dbReference type="Proteomes" id="UP000294958"/>
    </source>
</evidence>